<organism evidence="1 2">
    <name type="scientific">Nonomuraea muscovyensis</name>
    <dbReference type="NCBI Taxonomy" id="1124761"/>
    <lineage>
        <taxon>Bacteria</taxon>
        <taxon>Bacillati</taxon>
        <taxon>Actinomycetota</taxon>
        <taxon>Actinomycetes</taxon>
        <taxon>Streptosporangiales</taxon>
        <taxon>Streptosporangiaceae</taxon>
        <taxon>Nonomuraea</taxon>
    </lineage>
</organism>
<protein>
    <submittedName>
        <fullName evidence="1">Uncharacterized protein</fullName>
    </submittedName>
</protein>
<dbReference type="AlphaFoldDB" id="A0A7X0C0P2"/>
<dbReference type="Proteomes" id="UP000583800">
    <property type="component" value="Unassembled WGS sequence"/>
</dbReference>
<comment type="caution">
    <text evidence="1">The sequence shown here is derived from an EMBL/GenBank/DDBJ whole genome shotgun (WGS) entry which is preliminary data.</text>
</comment>
<accession>A0A7X0C0P2</accession>
<dbReference type="EMBL" id="JACHJB010000001">
    <property type="protein sequence ID" value="MBB6346419.1"/>
    <property type="molecule type" value="Genomic_DNA"/>
</dbReference>
<name>A0A7X0C0P2_9ACTN</name>
<keyword evidence="2" id="KW-1185">Reference proteome</keyword>
<reference evidence="1 2" key="1">
    <citation type="submission" date="2020-08" db="EMBL/GenBank/DDBJ databases">
        <title>Sequencing the genomes of 1000 actinobacteria strains.</title>
        <authorList>
            <person name="Klenk H.-P."/>
        </authorList>
    </citation>
    <scope>NUCLEOTIDE SEQUENCE [LARGE SCALE GENOMIC DNA]</scope>
    <source>
        <strain evidence="1 2">DSM 45913</strain>
    </source>
</reference>
<sequence length="52" mass="5913">MGCLLWGPRVESMRVTEVRWIGEPGNQLMVVTRLLERPEAVQAPNMRDYVAG</sequence>
<evidence type="ECO:0000313" key="2">
    <source>
        <dbReference type="Proteomes" id="UP000583800"/>
    </source>
</evidence>
<proteinExistence type="predicted"/>
<gene>
    <name evidence="1" type="ORF">FHU36_002928</name>
</gene>
<evidence type="ECO:0000313" key="1">
    <source>
        <dbReference type="EMBL" id="MBB6346419.1"/>
    </source>
</evidence>